<comment type="subcellular location">
    <subcellularLocation>
        <location evidence="3 22">Nucleus</location>
    </subcellularLocation>
</comment>
<keyword evidence="9" id="KW-0677">Repeat</keyword>
<dbReference type="Pfam" id="PF02732">
    <property type="entry name" value="ERCC4"/>
    <property type="match status" value="1"/>
</dbReference>
<dbReference type="PANTHER" id="PTHR13451:SF0">
    <property type="entry name" value="CROSSOVER JUNCTION ENDONUCLEASE MUS81"/>
    <property type="match status" value="1"/>
</dbReference>
<evidence type="ECO:0000256" key="11">
    <source>
        <dbReference type="ARBA" id="ARBA00022763"/>
    </source>
</evidence>
<protein>
    <recommendedName>
        <fullName evidence="5 22">Crossover junction endonuclease MUS81</fullName>
        <ecNumber evidence="22">3.1.22.-</ecNumber>
    </recommendedName>
</protein>
<dbReference type="Gene3D" id="1.10.10.10">
    <property type="entry name" value="Winged helix-like DNA-binding domain superfamily/Winged helix DNA-binding domain"/>
    <property type="match status" value="1"/>
</dbReference>
<dbReference type="GO" id="GO:0000727">
    <property type="term" value="P:double-strand break repair via break-induced replication"/>
    <property type="evidence" value="ECO:0007669"/>
    <property type="project" value="UniProtKB-UniRule"/>
</dbReference>
<comment type="cofactor">
    <cofactor evidence="2 22">
        <name>Mg(2+)</name>
        <dbReference type="ChEBI" id="CHEBI:18420"/>
    </cofactor>
</comment>
<feature type="region of interest" description="Disordered" evidence="23">
    <location>
        <begin position="260"/>
        <end position="281"/>
    </location>
</feature>
<evidence type="ECO:0000256" key="8">
    <source>
        <dbReference type="ARBA" id="ARBA00022723"/>
    </source>
</evidence>
<evidence type="ECO:0000256" key="17">
    <source>
        <dbReference type="ARBA" id="ARBA00023172"/>
    </source>
</evidence>
<evidence type="ECO:0000256" key="19">
    <source>
        <dbReference type="ARBA" id="ARBA00023242"/>
    </source>
</evidence>
<evidence type="ECO:0000256" key="10">
    <source>
        <dbReference type="ARBA" id="ARBA00022759"/>
    </source>
</evidence>
<dbReference type="GO" id="GO:0005634">
    <property type="term" value="C:nucleus"/>
    <property type="evidence" value="ECO:0007669"/>
    <property type="project" value="UniProtKB-SubCell"/>
</dbReference>
<evidence type="ECO:0000256" key="23">
    <source>
        <dbReference type="SAM" id="MobiDB-lite"/>
    </source>
</evidence>
<dbReference type="GO" id="GO:0006308">
    <property type="term" value="P:DNA catabolic process"/>
    <property type="evidence" value="ECO:0007669"/>
    <property type="project" value="UniProtKB-UniRule"/>
</dbReference>
<keyword evidence="14" id="KW-0106">Calcium</keyword>
<dbReference type="Gramene" id="OIW16889">
    <property type="protein sequence ID" value="OIW16889"/>
    <property type="gene ID" value="TanjilG_01754"/>
</dbReference>
<evidence type="ECO:0000256" key="1">
    <source>
        <dbReference type="ARBA" id="ARBA00001913"/>
    </source>
</evidence>
<evidence type="ECO:0000256" key="22">
    <source>
        <dbReference type="RuleBase" id="RU369042"/>
    </source>
</evidence>
<dbReference type="FunFam" id="1.10.150.670:FF:000003">
    <property type="entry name" value="Crossover junction endonuclease MUS81"/>
    <property type="match status" value="1"/>
</dbReference>
<dbReference type="GO" id="GO:0048476">
    <property type="term" value="C:Holliday junction resolvase complex"/>
    <property type="evidence" value="ECO:0007669"/>
    <property type="project" value="UniProtKB-UniRule"/>
</dbReference>
<dbReference type="FunFam" id="1.10.10.10:FF:000307">
    <property type="entry name" value="Crossover junction endonuclease MUS81"/>
    <property type="match status" value="1"/>
</dbReference>
<keyword evidence="8 22" id="KW-0479">Metal-binding</keyword>
<dbReference type="GO" id="GO:0048257">
    <property type="term" value="F:3'-flap endonuclease activity"/>
    <property type="evidence" value="ECO:0007669"/>
    <property type="project" value="TreeGrafter"/>
</dbReference>
<evidence type="ECO:0000256" key="13">
    <source>
        <dbReference type="ARBA" id="ARBA00022801"/>
    </source>
</evidence>
<evidence type="ECO:0000313" key="25">
    <source>
        <dbReference type="EMBL" id="OIW16889.1"/>
    </source>
</evidence>
<comment type="cofactor">
    <cofactor evidence="1">
        <name>Ca(2+)</name>
        <dbReference type="ChEBI" id="CHEBI:29108"/>
    </cofactor>
</comment>
<dbReference type="SMART" id="SM00891">
    <property type="entry name" value="ERCC4"/>
    <property type="match status" value="1"/>
</dbReference>
<dbReference type="InterPro" id="IPR006166">
    <property type="entry name" value="ERCC4_domain"/>
</dbReference>
<dbReference type="GO" id="GO:0000712">
    <property type="term" value="P:resolution of meiotic recombination intermediates"/>
    <property type="evidence" value="ECO:0007669"/>
    <property type="project" value="TreeGrafter"/>
</dbReference>
<keyword evidence="12" id="KW-0498">Mitosis</keyword>
<dbReference type="STRING" id="3871.A0A4P1RRS9"/>
<reference evidence="25 26" key="1">
    <citation type="journal article" date="2017" name="Plant Biotechnol. J.">
        <title>A comprehensive draft genome sequence for lupin (Lupinus angustifolius), an emerging health food: insights into plant-microbe interactions and legume evolution.</title>
        <authorList>
            <person name="Hane J.K."/>
            <person name="Ming Y."/>
            <person name="Kamphuis L.G."/>
            <person name="Nelson M.N."/>
            <person name="Garg G."/>
            <person name="Atkins C.A."/>
            <person name="Bayer P.E."/>
            <person name="Bravo A."/>
            <person name="Bringans S."/>
            <person name="Cannon S."/>
            <person name="Edwards D."/>
            <person name="Foley R."/>
            <person name="Gao L.L."/>
            <person name="Harrison M.J."/>
            <person name="Huang W."/>
            <person name="Hurgobin B."/>
            <person name="Li S."/>
            <person name="Liu C.W."/>
            <person name="McGrath A."/>
            <person name="Morahan G."/>
            <person name="Murray J."/>
            <person name="Weller J."/>
            <person name="Jian J."/>
            <person name="Singh K.B."/>
        </authorList>
    </citation>
    <scope>NUCLEOTIDE SEQUENCE [LARGE SCALE GENOMIC DNA]</scope>
    <source>
        <strain evidence="26">cv. Tanjil</strain>
        <tissue evidence="25">Whole plant</tissue>
    </source>
</reference>
<dbReference type="InterPro" id="IPR042530">
    <property type="entry name" value="EME1/EME2_C"/>
</dbReference>
<organism evidence="25 26">
    <name type="scientific">Lupinus angustifolius</name>
    <name type="common">Narrow-leaved blue lupine</name>
    <dbReference type="NCBI Taxonomy" id="3871"/>
    <lineage>
        <taxon>Eukaryota</taxon>
        <taxon>Viridiplantae</taxon>
        <taxon>Streptophyta</taxon>
        <taxon>Embryophyta</taxon>
        <taxon>Tracheophyta</taxon>
        <taxon>Spermatophyta</taxon>
        <taxon>Magnoliopsida</taxon>
        <taxon>eudicotyledons</taxon>
        <taxon>Gunneridae</taxon>
        <taxon>Pentapetalae</taxon>
        <taxon>rosids</taxon>
        <taxon>fabids</taxon>
        <taxon>Fabales</taxon>
        <taxon>Fabaceae</taxon>
        <taxon>Papilionoideae</taxon>
        <taxon>50 kb inversion clade</taxon>
        <taxon>genistoids sensu lato</taxon>
        <taxon>core genistoids</taxon>
        <taxon>Genisteae</taxon>
        <taxon>Lupinus</taxon>
    </lineage>
</organism>
<dbReference type="InterPro" id="IPR036388">
    <property type="entry name" value="WH-like_DNA-bd_sf"/>
</dbReference>
<dbReference type="InterPro" id="IPR033309">
    <property type="entry name" value="Mus81"/>
</dbReference>
<dbReference type="EMBL" id="CM007362">
    <property type="protein sequence ID" value="OIW16889.1"/>
    <property type="molecule type" value="Genomic_DNA"/>
</dbReference>
<keyword evidence="15 22" id="KW-0460">Magnesium</keyword>
<dbReference type="AlphaFoldDB" id="A0A4P1RRS9"/>
<accession>A0A4P1RRS9</accession>
<keyword evidence="10 22" id="KW-0255">Endonuclease</keyword>
<dbReference type="Pfam" id="PF21136">
    <property type="entry name" value="WHD_MUS81"/>
    <property type="match status" value="1"/>
</dbReference>
<keyword evidence="18 22" id="KW-0234">DNA repair</keyword>
<dbReference type="Gene3D" id="1.10.150.670">
    <property type="entry name" value="Crossover junction endonuclease EME1, DNA-binding domain"/>
    <property type="match status" value="1"/>
</dbReference>
<evidence type="ECO:0000256" key="3">
    <source>
        <dbReference type="ARBA" id="ARBA00004123"/>
    </source>
</evidence>
<keyword evidence="7 22" id="KW-0540">Nuclease</keyword>
<dbReference type="GO" id="GO:0008821">
    <property type="term" value="F:crossover junction DNA endonuclease activity"/>
    <property type="evidence" value="ECO:0007669"/>
    <property type="project" value="UniProtKB-UniRule"/>
</dbReference>
<dbReference type="InterPro" id="IPR047416">
    <property type="entry name" value="XPF_nuclease_Mus81"/>
</dbReference>
<evidence type="ECO:0000256" key="7">
    <source>
        <dbReference type="ARBA" id="ARBA00022722"/>
    </source>
</evidence>
<keyword evidence="21" id="KW-0131">Cell cycle</keyword>
<keyword evidence="19 22" id="KW-0539">Nucleus</keyword>
<keyword evidence="16" id="KW-0238">DNA-binding</keyword>
<name>A0A4P1RRS9_LUPAN</name>
<feature type="domain" description="ERCC4" evidence="24">
    <location>
        <begin position="432"/>
        <end position="532"/>
    </location>
</feature>
<keyword evidence="13 22" id="KW-0378">Hydrolase</keyword>
<keyword evidence="26" id="KW-1185">Reference proteome</keyword>
<gene>
    <name evidence="25" type="ORF">TanjilG_01754</name>
</gene>
<evidence type="ECO:0000256" key="2">
    <source>
        <dbReference type="ARBA" id="ARBA00001946"/>
    </source>
</evidence>
<dbReference type="GO" id="GO:0003677">
    <property type="term" value="F:DNA binding"/>
    <property type="evidence" value="ECO:0007669"/>
    <property type="project" value="UniProtKB-UniRule"/>
</dbReference>
<dbReference type="GO" id="GO:0031573">
    <property type="term" value="P:mitotic intra-S DNA damage checkpoint signaling"/>
    <property type="evidence" value="ECO:0007669"/>
    <property type="project" value="TreeGrafter"/>
</dbReference>
<comment type="subunit">
    <text evidence="22">Interacts with EME1.</text>
</comment>
<dbReference type="GO" id="GO:0051301">
    <property type="term" value="P:cell division"/>
    <property type="evidence" value="ECO:0007669"/>
    <property type="project" value="UniProtKB-KW"/>
</dbReference>
<feature type="compositionally biased region" description="Basic and acidic residues" evidence="23">
    <location>
        <begin position="260"/>
        <end position="271"/>
    </location>
</feature>
<keyword evidence="6" id="KW-0132">Cell division</keyword>
<evidence type="ECO:0000313" key="26">
    <source>
        <dbReference type="Proteomes" id="UP000188354"/>
    </source>
</evidence>
<keyword evidence="11 22" id="KW-0227">DNA damage</keyword>
<dbReference type="InterPro" id="IPR047417">
    <property type="entry name" value="WHD_MUS81"/>
</dbReference>
<keyword evidence="20" id="KW-0469">Meiosis</keyword>
<evidence type="ECO:0000256" key="21">
    <source>
        <dbReference type="ARBA" id="ARBA00023306"/>
    </source>
</evidence>
<dbReference type="FunFam" id="3.40.50.10130:FF:000005">
    <property type="entry name" value="crossover junction endonuclease MUS81 isoform X1"/>
    <property type="match status" value="1"/>
</dbReference>
<comment type="similarity">
    <text evidence="4 22">Belongs to the XPF family.</text>
</comment>
<evidence type="ECO:0000256" key="18">
    <source>
        <dbReference type="ARBA" id="ARBA00023204"/>
    </source>
</evidence>
<dbReference type="PANTHER" id="PTHR13451">
    <property type="entry name" value="CLASS II CROSSOVER JUNCTION ENDONUCLEASE MUS81"/>
    <property type="match status" value="1"/>
</dbReference>
<dbReference type="EC" id="3.1.22.-" evidence="22"/>
<dbReference type="Gene3D" id="3.40.50.10130">
    <property type="match status" value="1"/>
</dbReference>
<dbReference type="SUPFAM" id="SSF52980">
    <property type="entry name" value="Restriction endonuclease-like"/>
    <property type="match status" value="1"/>
</dbReference>
<sequence>MENRVHCPENQELASYMWNKWKEMAQKPKGISDNIEMALSKAHLNVCNSKNPILTIKDFSQVNYPDFGISLLDLQSLNFSLKGLLGWVFTDWGVGKMILKLMQGFFGTTSEVSEPDGLTKKGKTTKGAKRYMPQRNSVAYALLITLYRGTSNGNEFMRKQELIDAAEASGLSRVPIIPEKGKGKPGHFGSSPREWYSGWSCMKTLITKGLVVRSSCPAKYMLTQEGKEAACDCLKRSGMAESLEKSVSVEISSYMDKQNSLDKELEGHDSESEVMSPLTQQKKPMRVPLDSLERFTRMGYSKEQIVSSFTEISRSYPNKDVSSLWPAVLCHLREEQVYGPQPESQTNINNCHMLSGSSDLIGIEKRTVRSSHGGHVSNSCSLDIPSFPLRACSSNDQSMEKRNKDELESKMNILSVPPLSLGDRFEDVYEVILILDDREQFATQGSRSRKIIENIRREFKIQIEVRRLPVGDGIWIARHKTLDTEYVLDFIVERKHIDDLRSSIRDNRYKDQKIRLLRCGLKKLIYLVEGDPNASEAAESIKTACFTTEILEGFDVQRTSGLGDTLRKYGYLTQSIFQYYKSGVFENHLKCCGTCPPYKEFIRQCQDMEKMTVSDVFAIQLMQVPQVTEEVAMNVLDLYPTLLSLANAYSLLDGDARAQEEMLRTRSNNVINAVASRNIFQFVWGS</sequence>
<evidence type="ECO:0000256" key="4">
    <source>
        <dbReference type="ARBA" id="ARBA00010015"/>
    </source>
</evidence>
<evidence type="ECO:0000256" key="20">
    <source>
        <dbReference type="ARBA" id="ARBA00023254"/>
    </source>
</evidence>
<evidence type="ECO:0000256" key="6">
    <source>
        <dbReference type="ARBA" id="ARBA00022618"/>
    </source>
</evidence>
<evidence type="ECO:0000256" key="5">
    <source>
        <dbReference type="ARBA" id="ARBA00017114"/>
    </source>
</evidence>
<evidence type="ECO:0000259" key="24">
    <source>
        <dbReference type="SMART" id="SM00891"/>
    </source>
</evidence>
<keyword evidence="17 22" id="KW-0233">DNA recombination</keyword>
<evidence type="ECO:0000256" key="16">
    <source>
        <dbReference type="ARBA" id="ARBA00023125"/>
    </source>
</evidence>
<dbReference type="CDD" id="cd21036">
    <property type="entry name" value="WH_MUS81"/>
    <property type="match status" value="1"/>
</dbReference>
<evidence type="ECO:0000256" key="12">
    <source>
        <dbReference type="ARBA" id="ARBA00022776"/>
    </source>
</evidence>
<dbReference type="CDD" id="cd20074">
    <property type="entry name" value="XPF_nuclease_Mus81"/>
    <property type="match status" value="1"/>
</dbReference>
<proteinExistence type="inferred from homology"/>
<evidence type="ECO:0000256" key="9">
    <source>
        <dbReference type="ARBA" id="ARBA00022737"/>
    </source>
</evidence>
<evidence type="ECO:0000256" key="14">
    <source>
        <dbReference type="ARBA" id="ARBA00022837"/>
    </source>
</evidence>
<dbReference type="Proteomes" id="UP000188354">
    <property type="component" value="Chromosome LG02"/>
</dbReference>
<dbReference type="GO" id="GO:0046872">
    <property type="term" value="F:metal ion binding"/>
    <property type="evidence" value="ECO:0007669"/>
    <property type="project" value="UniProtKB-UniRule"/>
</dbReference>
<dbReference type="InterPro" id="IPR011335">
    <property type="entry name" value="Restrct_endonuc-II-like"/>
</dbReference>
<comment type="function">
    <text evidence="22">Interacts with EME1 to form a DNA structure-specific endonuclease with substrate preference for branched DNA structures with a 5'-end at the branch nick. Typical substrates include 3'-flap structures, D-loops, replication forks and nicked Holliday junctions. May be required in mitosis for the processing of stalled or collapsed replication fork intermediates. May be required in meiosis for the repair of meiosis-specific double strand breaks subsequent to single-end invasion (SEI).</text>
</comment>
<evidence type="ECO:0000256" key="15">
    <source>
        <dbReference type="ARBA" id="ARBA00022842"/>
    </source>
</evidence>